<dbReference type="EMBL" id="BLAL01000221">
    <property type="protein sequence ID" value="GES93128.1"/>
    <property type="molecule type" value="Genomic_DNA"/>
</dbReference>
<dbReference type="OrthoDB" id="10503872at2759"/>
<sequence length="126" mass="14246">MQRRQSYTLKSSDNQCKATPIYPCLLLTVQRSAVKEADLQMESERQDQELASFSVTFALNDINWEIVNSYPFGNSLPNFLISWSLSRETVEDDAVERTVEEALLKPVDISSKVLSIPENSETVSGR</sequence>
<accession>A0A8H3LQQ1</accession>
<reference evidence="1" key="1">
    <citation type="submission" date="2019-10" db="EMBL/GenBank/DDBJ databases">
        <title>Conservation and host-specific expression of non-tandemly repeated heterogenous ribosome RNA gene in arbuscular mycorrhizal fungi.</title>
        <authorList>
            <person name="Maeda T."/>
            <person name="Kobayashi Y."/>
            <person name="Nakagawa T."/>
            <person name="Ezawa T."/>
            <person name="Yamaguchi K."/>
            <person name="Bino T."/>
            <person name="Nishimoto Y."/>
            <person name="Shigenobu S."/>
            <person name="Kawaguchi M."/>
        </authorList>
    </citation>
    <scope>NUCLEOTIDE SEQUENCE</scope>
    <source>
        <strain evidence="1">HR1</strain>
    </source>
</reference>
<evidence type="ECO:0000313" key="2">
    <source>
        <dbReference type="Proteomes" id="UP000615446"/>
    </source>
</evidence>
<evidence type="ECO:0000313" key="1">
    <source>
        <dbReference type="EMBL" id="GES93128.1"/>
    </source>
</evidence>
<comment type="caution">
    <text evidence="1">The sequence shown here is derived from an EMBL/GenBank/DDBJ whole genome shotgun (WGS) entry which is preliminary data.</text>
</comment>
<organism evidence="1 2">
    <name type="scientific">Rhizophagus clarus</name>
    <dbReference type="NCBI Taxonomy" id="94130"/>
    <lineage>
        <taxon>Eukaryota</taxon>
        <taxon>Fungi</taxon>
        <taxon>Fungi incertae sedis</taxon>
        <taxon>Mucoromycota</taxon>
        <taxon>Glomeromycotina</taxon>
        <taxon>Glomeromycetes</taxon>
        <taxon>Glomerales</taxon>
        <taxon>Glomeraceae</taxon>
        <taxon>Rhizophagus</taxon>
    </lineage>
</organism>
<dbReference type="AlphaFoldDB" id="A0A8H3LQQ1"/>
<proteinExistence type="predicted"/>
<name>A0A8H3LQQ1_9GLOM</name>
<gene>
    <name evidence="1" type="ORF">RCL2_001988600</name>
</gene>
<protein>
    <submittedName>
        <fullName evidence="1">Uncharacterized protein</fullName>
    </submittedName>
</protein>
<dbReference type="Proteomes" id="UP000615446">
    <property type="component" value="Unassembled WGS sequence"/>
</dbReference>